<proteinExistence type="predicted"/>
<sequence length="154" mass="17373">MFPVPSSIIDLPHTDGLAFAPMLAAHARSLVEIEPTDSPAGGLSPRLVEGLQTYFWFFLSMWRREYPEQLYVLTDENLHQAADRNEEPRQVTVLTSNQEEQLLGDIDSPNSFHRKMTATASCSSSATLRARSFTGWFARERARVITTHAATYRT</sequence>
<evidence type="ECO:0000313" key="2">
    <source>
        <dbReference type="Proteomes" id="UP001279410"/>
    </source>
</evidence>
<organism evidence="1 2">
    <name type="scientific">Lates japonicus</name>
    <name type="common">Japanese lates</name>
    <dbReference type="NCBI Taxonomy" id="270547"/>
    <lineage>
        <taxon>Eukaryota</taxon>
        <taxon>Metazoa</taxon>
        <taxon>Chordata</taxon>
        <taxon>Craniata</taxon>
        <taxon>Vertebrata</taxon>
        <taxon>Euteleostomi</taxon>
        <taxon>Actinopterygii</taxon>
        <taxon>Neopterygii</taxon>
        <taxon>Teleostei</taxon>
        <taxon>Neoteleostei</taxon>
        <taxon>Acanthomorphata</taxon>
        <taxon>Carangaria</taxon>
        <taxon>Carangaria incertae sedis</taxon>
        <taxon>Centropomidae</taxon>
        <taxon>Lates</taxon>
    </lineage>
</organism>
<comment type="caution">
    <text evidence="1">The sequence shown here is derived from an EMBL/GenBank/DDBJ whole genome shotgun (WGS) entry which is preliminary data.</text>
</comment>
<name>A0AAD3RI69_LATJO</name>
<protein>
    <submittedName>
        <fullName evidence="1">AXF47915.1 interleukin 6</fullName>
    </submittedName>
</protein>
<keyword evidence="2" id="KW-1185">Reference proteome</keyword>
<dbReference type="Proteomes" id="UP001279410">
    <property type="component" value="Unassembled WGS sequence"/>
</dbReference>
<dbReference type="EMBL" id="BRZM01000185">
    <property type="protein sequence ID" value="GLD69196.1"/>
    <property type="molecule type" value="Genomic_DNA"/>
</dbReference>
<accession>A0AAD3RI69</accession>
<reference evidence="1" key="1">
    <citation type="submission" date="2022-08" db="EMBL/GenBank/DDBJ databases">
        <title>Genome sequencing of akame (Lates japonicus).</title>
        <authorList>
            <person name="Hashiguchi Y."/>
            <person name="Takahashi H."/>
        </authorList>
    </citation>
    <scope>NUCLEOTIDE SEQUENCE</scope>
    <source>
        <strain evidence="1">Kochi</strain>
    </source>
</reference>
<dbReference type="AlphaFoldDB" id="A0AAD3RI69"/>
<evidence type="ECO:0000313" key="1">
    <source>
        <dbReference type="EMBL" id="GLD69196.1"/>
    </source>
</evidence>
<gene>
    <name evidence="1" type="ORF">AKAME5_002050900</name>
</gene>